<proteinExistence type="predicted"/>
<dbReference type="GO" id="GO:0005524">
    <property type="term" value="F:ATP binding"/>
    <property type="evidence" value="ECO:0007669"/>
    <property type="project" value="InterPro"/>
</dbReference>
<gene>
    <name evidence="1" type="ORF">PLXY2_LOCUS14932</name>
</gene>
<dbReference type="GO" id="GO:0015937">
    <property type="term" value="P:coenzyme A biosynthetic process"/>
    <property type="evidence" value="ECO:0007669"/>
    <property type="project" value="InterPro"/>
</dbReference>
<evidence type="ECO:0000313" key="2">
    <source>
        <dbReference type="Proteomes" id="UP000653454"/>
    </source>
</evidence>
<evidence type="ECO:0000313" key="1">
    <source>
        <dbReference type="EMBL" id="CAG9136664.1"/>
    </source>
</evidence>
<name>A0A8S4G9Y9_PLUXY</name>
<dbReference type="InterPro" id="IPR043129">
    <property type="entry name" value="ATPase_NBD"/>
</dbReference>
<reference evidence="1" key="1">
    <citation type="submission" date="2020-11" db="EMBL/GenBank/DDBJ databases">
        <authorList>
            <person name="Whiteford S."/>
        </authorList>
    </citation>
    <scope>NUCLEOTIDE SEQUENCE</scope>
</reference>
<sequence length="49" mass="5615">MDSGDTPWNQKTIRGNFLRVNPLSMKLLSYAMAYWSRGALKALFLQHEG</sequence>
<dbReference type="InterPro" id="IPR004567">
    <property type="entry name" value="Type_II_PanK"/>
</dbReference>
<keyword evidence="2" id="KW-1185">Reference proteome</keyword>
<dbReference type="Gene3D" id="3.30.420.40">
    <property type="match status" value="1"/>
</dbReference>
<dbReference type="Proteomes" id="UP000653454">
    <property type="component" value="Unassembled WGS sequence"/>
</dbReference>
<dbReference type="Pfam" id="PF03630">
    <property type="entry name" value="Fumble"/>
    <property type="match status" value="1"/>
</dbReference>
<protein>
    <submittedName>
        <fullName evidence="1">(diamondback moth) hypothetical protein</fullName>
    </submittedName>
</protein>
<organism evidence="1 2">
    <name type="scientific">Plutella xylostella</name>
    <name type="common">Diamondback moth</name>
    <name type="synonym">Plutella maculipennis</name>
    <dbReference type="NCBI Taxonomy" id="51655"/>
    <lineage>
        <taxon>Eukaryota</taxon>
        <taxon>Metazoa</taxon>
        <taxon>Ecdysozoa</taxon>
        <taxon>Arthropoda</taxon>
        <taxon>Hexapoda</taxon>
        <taxon>Insecta</taxon>
        <taxon>Pterygota</taxon>
        <taxon>Neoptera</taxon>
        <taxon>Endopterygota</taxon>
        <taxon>Lepidoptera</taxon>
        <taxon>Glossata</taxon>
        <taxon>Ditrysia</taxon>
        <taxon>Yponomeutoidea</taxon>
        <taxon>Plutellidae</taxon>
        <taxon>Plutella</taxon>
    </lineage>
</organism>
<dbReference type="AlphaFoldDB" id="A0A8S4G9Y9"/>
<accession>A0A8S4G9Y9</accession>
<dbReference type="EMBL" id="CAJHNJ030000153">
    <property type="protein sequence ID" value="CAG9136664.1"/>
    <property type="molecule type" value="Genomic_DNA"/>
</dbReference>
<comment type="caution">
    <text evidence="1">The sequence shown here is derived from an EMBL/GenBank/DDBJ whole genome shotgun (WGS) entry which is preliminary data.</text>
</comment>
<dbReference type="SUPFAM" id="SSF53067">
    <property type="entry name" value="Actin-like ATPase domain"/>
    <property type="match status" value="1"/>
</dbReference>